<comment type="similarity">
    <text evidence="6">Belongs to the DNA polymerase HolA subunit family.</text>
</comment>
<evidence type="ECO:0000313" key="9">
    <source>
        <dbReference type="EMBL" id="MPM33182.1"/>
    </source>
</evidence>
<dbReference type="GO" id="GO:0009360">
    <property type="term" value="C:DNA polymerase III complex"/>
    <property type="evidence" value="ECO:0007669"/>
    <property type="project" value="TreeGrafter"/>
</dbReference>
<feature type="domain" description="DNA polymerase III delta subunit-like C-terminal" evidence="8">
    <location>
        <begin position="70"/>
        <end position="176"/>
    </location>
</feature>
<comment type="catalytic activity">
    <reaction evidence="7">
        <text>DNA(n) + a 2'-deoxyribonucleoside 5'-triphosphate = DNA(n+1) + diphosphate</text>
        <dbReference type="Rhea" id="RHEA:22508"/>
        <dbReference type="Rhea" id="RHEA-COMP:17339"/>
        <dbReference type="Rhea" id="RHEA-COMP:17340"/>
        <dbReference type="ChEBI" id="CHEBI:33019"/>
        <dbReference type="ChEBI" id="CHEBI:61560"/>
        <dbReference type="ChEBI" id="CHEBI:173112"/>
        <dbReference type="EC" id="2.7.7.7"/>
    </reaction>
</comment>
<dbReference type="InterPro" id="IPR048466">
    <property type="entry name" value="DNA_pol3_delta-like_C"/>
</dbReference>
<gene>
    <name evidence="9" type="ORF">SDC9_79751</name>
</gene>
<dbReference type="PANTHER" id="PTHR34388:SF1">
    <property type="entry name" value="DNA POLYMERASE III SUBUNIT DELTA"/>
    <property type="match status" value="1"/>
</dbReference>
<dbReference type="PANTHER" id="PTHR34388">
    <property type="entry name" value="DNA POLYMERASE III SUBUNIT DELTA"/>
    <property type="match status" value="1"/>
</dbReference>
<dbReference type="EC" id="2.7.7.7" evidence="1"/>
<dbReference type="Pfam" id="PF21694">
    <property type="entry name" value="DNA_pol3_delta_C"/>
    <property type="match status" value="1"/>
</dbReference>
<proteinExistence type="inferred from homology"/>
<dbReference type="EMBL" id="VSSQ01006581">
    <property type="protein sequence ID" value="MPM33182.1"/>
    <property type="molecule type" value="Genomic_DNA"/>
</dbReference>
<sequence length="197" mass="22279">MVYTWIEKYLRTKGFSIVPDAAMILSEYCGTELRKLALELDKLTVTLEAGKKTIDAGDVQQNTGISRDYNAFELTKALSFKDSAKAIKIVRHFGASPKQFPLVVILAALFSHFSRLLRYHAIMMKNPKASQSEIADAMGIRPFFIPEYNMAFRNYPLIKCMEAISLIKKYDSLGKGMGRGEAQDGELLFELVFRILH</sequence>
<dbReference type="NCBIfam" id="TIGR01128">
    <property type="entry name" value="holA"/>
    <property type="match status" value="1"/>
</dbReference>
<evidence type="ECO:0000256" key="6">
    <source>
        <dbReference type="ARBA" id="ARBA00034754"/>
    </source>
</evidence>
<keyword evidence="3" id="KW-0548">Nucleotidyltransferase</keyword>
<name>A0A644YXI0_9ZZZZ</name>
<dbReference type="InterPro" id="IPR005790">
    <property type="entry name" value="DNA_polIII_delta"/>
</dbReference>
<dbReference type="Gene3D" id="1.10.8.60">
    <property type="match status" value="1"/>
</dbReference>
<accession>A0A644YXI0</accession>
<keyword evidence="2" id="KW-0808">Transferase</keyword>
<organism evidence="9">
    <name type="scientific">bioreactor metagenome</name>
    <dbReference type="NCBI Taxonomy" id="1076179"/>
    <lineage>
        <taxon>unclassified sequences</taxon>
        <taxon>metagenomes</taxon>
        <taxon>ecological metagenomes</taxon>
    </lineage>
</organism>
<dbReference type="AlphaFoldDB" id="A0A644YXI0"/>
<dbReference type="GO" id="GO:0003677">
    <property type="term" value="F:DNA binding"/>
    <property type="evidence" value="ECO:0007669"/>
    <property type="project" value="InterPro"/>
</dbReference>
<evidence type="ECO:0000256" key="7">
    <source>
        <dbReference type="ARBA" id="ARBA00049244"/>
    </source>
</evidence>
<evidence type="ECO:0000259" key="8">
    <source>
        <dbReference type="Pfam" id="PF21694"/>
    </source>
</evidence>
<dbReference type="GO" id="GO:0006261">
    <property type="term" value="P:DNA-templated DNA replication"/>
    <property type="evidence" value="ECO:0007669"/>
    <property type="project" value="TreeGrafter"/>
</dbReference>
<evidence type="ECO:0000256" key="4">
    <source>
        <dbReference type="ARBA" id="ARBA00022705"/>
    </source>
</evidence>
<dbReference type="InterPro" id="IPR008921">
    <property type="entry name" value="DNA_pol3_clamp-load_cplx_C"/>
</dbReference>
<evidence type="ECO:0000256" key="1">
    <source>
        <dbReference type="ARBA" id="ARBA00012417"/>
    </source>
</evidence>
<keyword evidence="4" id="KW-0235">DNA replication</keyword>
<dbReference type="Gene3D" id="1.20.272.10">
    <property type="match status" value="1"/>
</dbReference>
<comment type="caution">
    <text evidence="9">The sequence shown here is derived from an EMBL/GenBank/DDBJ whole genome shotgun (WGS) entry which is preliminary data.</text>
</comment>
<reference evidence="9" key="1">
    <citation type="submission" date="2019-08" db="EMBL/GenBank/DDBJ databases">
        <authorList>
            <person name="Kucharzyk K."/>
            <person name="Murdoch R.W."/>
            <person name="Higgins S."/>
            <person name="Loffler F."/>
        </authorList>
    </citation>
    <scope>NUCLEOTIDE SEQUENCE</scope>
</reference>
<evidence type="ECO:0000256" key="3">
    <source>
        <dbReference type="ARBA" id="ARBA00022695"/>
    </source>
</evidence>
<dbReference type="SUPFAM" id="SSF48019">
    <property type="entry name" value="post-AAA+ oligomerization domain-like"/>
    <property type="match status" value="1"/>
</dbReference>
<protein>
    <recommendedName>
        <fullName evidence="1">DNA-directed DNA polymerase</fullName>
        <ecNumber evidence="1">2.7.7.7</ecNumber>
    </recommendedName>
</protein>
<dbReference type="GO" id="GO:0003887">
    <property type="term" value="F:DNA-directed DNA polymerase activity"/>
    <property type="evidence" value="ECO:0007669"/>
    <property type="project" value="UniProtKB-KW"/>
</dbReference>
<evidence type="ECO:0000256" key="5">
    <source>
        <dbReference type="ARBA" id="ARBA00022932"/>
    </source>
</evidence>
<evidence type="ECO:0000256" key="2">
    <source>
        <dbReference type="ARBA" id="ARBA00022679"/>
    </source>
</evidence>
<keyword evidence="5" id="KW-0239">DNA-directed DNA polymerase</keyword>